<evidence type="ECO:0000313" key="2">
    <source>
        <dbReference type="Proteomes" id="UP000595437"/>
    </source>
</evidence>
<evidence type="ECO:0000313" key="1">
    <source>
        <dbReference type="EMBL" id="QQP35200.1"/>
    </source>
</evidence>
<protein>
    <submittedName>
        <fullName evidence="1">Myoneurinlike</fullName>
    </submittedName>
</protein>
<dbReference type="Proteomes" id="UP000595437">
    <property type="component" value="Chromosome 18"/>
</dbReference>
<gene>
    <name evidence="1" type="ORF">FKW44_023359</name>
</gene>
<name>A0A7T8JVA7_CALRO</name>
<dbReference type="AlphaFoldDB" id="A0A7T8JVA7"/>
<keyword evidence="2" id="KW-1185">Reference proteome</keyword>
<dbReference type="EMBL" id="CP045907">
    <property type="protein sequence ID" value="QQP35200.1"/>
    <property type="molecule type" value="Genomic_DNA"/>
</dbReference>
<reference evidence="2" key="1">
    <citation type="submission" date="2021-01" db="EMBL/GenBank/DDBJ databases">
        <title>Caligus Genome Assembly.</title>
        <authorList>
            <person name="Gallardo-Escarate C."/>
        </authorList>
    </citation>
    <scope>NUCLEOTIDE SEQUENCE [LARGE SCALE GENOMIC DNA]</scope>
</reference>
<organism evidence="1 2">
    <name type="scientific">Caligus rogercresseyi</name>
    <name type="common">Sea louse</name>
    <dbReference type="NCBI Taxonomy" id="217165"/>
    <lineage>
        <taxon>Eukaryota</taxon>
        <taxon>Metazoa</taxon>
        <taxon>Ecdysozoa</taxon>
        <taxon>Arthropoda</taxon>
        <taxon>Crustacea</taxon>
        <taxon>Multicrustacea</taxon>
        <taxon>Hexanauplia</taxon>
        <taxon>Copepoda</taxon>
        <taxon>Siphonostomatoida</taxon>
        <taxon>Caligidae</taxon>
        <taxon>Caligus</taxon>
    </lineage>
</organism>
<proteinExistence type="predicted"/>
<sequence>MTLISYSKRSLVAARRRPVGTRTSFYPPPLVHLASGRSLSSAQRLKRILMKSGGIQRRSSLYWTRSLMERISYGALRHKRAIRELFHPQRLKLKK</sequence>
<accession>A0A7T8JVA7</accession>